<keyword evidence="3" id="KW-1185">Reference proteome</keyword>
<gene>
    <name evidence="2" type="ORF">HERILL_LOCUS12838</name>
</gene>
<name>A0A7R8V037_HERIL</name>
<dbReference type="AlphaFoldDB" id="A0A7R8V037"/>
<feature type="signal peptide" evidence="1">
    <location>
        <begin position="1"/>
        <end position="16"/>
    </location>
</feature>
<proteinExistence type="predicted"/>
<accession>A0A7R8V037</accession>
<protein>
    <submittedName>
        <fullName evidence="2">Uncharacterized protein</fullName>
    </submittedName>
</protein>
<keyword evidence="1" id="KW-0732">Signal</keyword>
<dbReference type="EMBL" id="LR899013">
    <property type="protein sequence ID" value="CAD7090350.1"/>
    <property type="molecule type" value="Genomic_DNA"/>
</dbReference>
<reference evidence="2 3" key="1">
    <citation type="submission" date="2020-11" db="EMBL/GenBank/DDBJ databases">
        <authorList>
            <person name="Wallbank WR R."/>
            <person name="Pardo Diaz C."/>
            <person name="Kozak K."/>
            <person name="Martin S."/>
            <person name="Jiggins C."/>
            <person name="Moest M."/>
            <person name="Warren A I."/>
            <person name="Generalovic N T."/>
            <person name="Byers J.R.P. K."/>
            <person name="Montejo-Kovacevich G."/>
            <person name="Yen C E."/>
        </authorList>
    </citation>
    <scope>NUCLEOTIDE SEQUENCE [LARGE SCALE GENOMIC DNA]</scope>
</reference>
<evidence type="ECO:0000313" key="3">
    <source>
        <dbReference type="Proteomes" id="UP000594454"/>
    </source>
</evidence>
<organism evidence="2 3">
    <name type="scientific">Hermetia illucens</name>
    <name type="common">Black soldier fly</name>
    <dbReference type="NCBI Taxonomy" id="343691"/>
    <lineage>
        <taxon>Eukaryota</taxon>
        <taxon>Metazoa</taxon>
        <taxon>Ecdysozoa</taxon>
        <taxon>Arthropoda</taxon>
        <taxon>Hexapoda</taxon>
        <taxon>Insecta</taxon>
        <taxon>Pterygota</taxon>
        <taxon>Neoptera</taxon>
        <taxon>Endopterygota</taxon>
        <taxon>Diptera</taxon>
        <taxon>Brachycera</taxon>
        <taxon>Stratiomyomorpha</taxon>
        <taxon>Stratiomyidae</taxon>
        <taxon>Hermetiinae</taxon>
        <taxon>Hermetia</taxon>
    </lineage>
</organism>
<dbReference type="InParanoid" id="A0A7R8V037"/>
<sequence>MKLLIVFIALVAVSSAAVIFPALRAIGLGLGFGLPARSNGGQGYIHSYYQREPIQSRYYDVEEYSSFRRNYYNGF</sequence>
<evidence type="ECO:0000256" key="1">
    <source>
        <dbReference type="SAM" id="SignalP"/>
    </source>
</evidence>
<dbReference type="Proteomes" id="UP000594454">
    <property type="component" value="Chromosome 5"/>
</dbReference>
<evidence type="ECO:0000313" key="2">
    <source>
        <dbReference type="EMBL" id="CAD7090350.1"/>
    </source>
</evidence>
<feature type="chain" id="PRO_5031463880" evidence="1">
    <location>
        <begin position="17"/>
        <end position="75"/>
    </location>
</feature>